<feature type="region of interest" description="Disordered" evidence="1">
    <location>
        <begin position="144"/>
        <end position="191"/>
    </location>
</feature>
<feature type="compositionally biased region" description="Low complexity" evidence="1">
    <location>
        <begin position="350"/>
        <end position="365"/>
    </location>
</feature>
<sequence>MMNIIKTAFITIIISVISGLLLEYCKNLAPRILCSIGNGVPVKKNGKKFFYYIVTVRNLSSKTVHKLTLNIQSAESRLKITKTRMTGGLKFTPSIQDNNINIDIPFFSKDDEFSARIYVENEYELCDKPIVTLRSPEKFREVNSGNSTEVSSLFGKNTNNTAPASMKQSKSVPNSDPKTGIARNIKNKAHSKNTFNPKKAVIAMISVIVLIGAGIFVKSYFSGNSNDQNTHVSKNSNSDKTSNNSNNKSTKSENKNARTTNATQNRTTNGTSSNTSSTSNSNNSDSKSTDSNNNKSTDNSNSKTSSTSSDQNSNSSSGSTNQNSNSNKSSDESTGNSNSSSNGTNGGNSGQNSSSSDSSSQNTGN</sequence>
<protein>
    <submittedName>
        <fullName evidence="3">Uncharacterized protein</fullName>
    </submittedName>
</protein>
<keyword evidence="2" id="KW-1133">Transmembrane helix</keyword>
<dbReference type="AlphaFoldDB" id="A0A386H3I2"/>
<feature type="transmembrane region" description="Helical" evidence="2">
    <location>
        <begin position="6"/>
        <end position="25"/>
    </location>
</feature>
<keyword evidence="2" id="KW-0812">Transmembrane</keyword>
<feature type="compositionally biased region" description="Low complexity" evidence="1">
    <location>
        <begin position="257"/>
        <end position="343"/>
    </location>
</feature>
<feature type="region of interest" description="Disordered" evidence="1">
    <location>
        <begin position="224"/>
        <end position="365"/>
    </location>
</feature>
<accession>A0A386H3I2</accession>
<evidence type="ECO:0000256" key="1">
    <source>
        <dbReference type="SAM" id="MobiDB-lite"/>
    </source>
</evidence>
<reference evidence="3 4" key="1">
    <citation type="journal article" date="2019" name="Int. J. Syst. Evol. Microbiol.">
        <title>Clostridium fermenticellae sp. nov., isolated from the mud in a fermentation cellar for the production of the Chinese liquor, baijiu.</title>
        <authorList>
            <person name="Xu P.X."/>
            <person name="Chai L.J."/>
            <person name="Qiu T."/>
            <person name="Zhang X.J."/>
            <person name="Lu Z.M."/>
            <person name="Xiao C."/>
            <person name="Wang S.T."/>
            <person name="Shen C.H."/>
            <person name="Shi J.S."/>
            <person name="Xu Z.H."/>
        </authorList>
    </citation>
    <scope>NUCLEOTIDE SEQUENCE [LARGE SCALE GENOMIC DNA]</scope>
    <source>
        <strain evidence="3 4">JN500901</strain>
    </source>
</reference>
<feature type="transmembrane region" description="Helical" evidence="2">
    <location>
        <begin position="200"/>
        <end position="221"/>
    </location>
</feature>
<dbReference type="RefSeq" id="WP_119971583.1">
    <property type="nucleotide sequence ID" value="NZ_CP032416.1"/>
</dbReference>
<dbReference type="OrthoDB" id="1903285at2"/>
<organism evidence="3 4">
    <name type="scientific">Clostridium fermenticellae</name>
    <dbReference type="NCBI Taxonomy" id="2068654"/>
    <lineage>
        <taxon>Bacteria</taxon>
        <taxon>Bacillati</taxon>
        <taxon>Bacillota</taxon>
        <taxon>Clostridia</taxon>
        <taxon>Eubacteriales</taxon>
        <taxon>Clostridiaceae</taxon>
        <taxon>Clostridium</taxon>
    </lineage>
</organism>
<evidence type="ECO:0000256" key="2">
    <source>
        <dbReference type="SAM" id="Phobius"/>
    </source>
</evidence>
<evidence type="ECO:0000313" key="3">
    <source>
        <dbReference type="EMBL" id="AYD40204.1"/>
    </source>
</evidence>
<name>A0A386H3I2_9CLOT</name>
<proteinExistence type="predicted"/>
<keyword evidence="2" id="KW-0472">Membrane</keyword>
<feature type="compositionally biased region" description="Low complexity" evidence="1">
    <location>
        <begin position="233"/>
        <end position="249"/>
    </location>
</feature>
<gene>
    <name evidence="3" type="ORF">D4Z93_06595</name>
</gene>
<evidence type="ECO:0000313" key="4">
    <source>
        <dbReference type="Proteomes" id="UP000266301"/>
    </source>
</evidence>
<dbReference type="Proteomes" id="UP000266301">
    <property type="component" value="Chromosome"/>
</dbReference>
<feature type="compositionally biased region" description="Polar residues" evidence="1">
    <location>
        <begin position="144"/>
        <end position="177"/>
    </location>
</feature>
<dbReference type="EMBL" id="CP032416">
    <property type="protein sequence ID" value="AYD40204.1"/>
    <property type="molecule type" value="Genomic_DNA"/>
</dbReference>
<keyword evidence="4" id="KW-1185">Reference proteome</keyword>
<dbReference type="KEGG" id="cfer:D4Z93_06595"/>